<reference evidence="1 2" key="1">
    <citation type="submission" date="2016-05" db="EMBL/GenBank/DDBJ databases">
        <authorList>
            <person name="Lavstsen T."/>
            <person name="Jespersen J.S."/>
        </authorList>
    </citation>
    <scope>NUCLEOTIDE SEQUENCE [LARGE SCALE GENOMIC DNA]</scope>
    <source>
        <strain evidence="1 2">KCJ1736</strain>
    </source>
</reference>
<name>A0A176XDB5_AGRTU</name>
<dbReference type="EMBL" id="LXPS01000011">
    <property type="protein sequence ID" value="OAE47155.1"/>
    <property type="molecule type" value="Genomic_DNA"/>
</dbReference>
<protein>
    <submittedName>
        <fullName evidence="1">Uncharacterized protein</fullName>
    </submittedName>
</protein>
<proteinExistence type="predicted"/>
<dbReference type="AlphaFoldDB" id="A0A176XDB5"/>
<dbReference type="Proteomes" id="UP000077098">
    <property type="component" value="Unassembled WGS sequence"/>
</dbReference>
<evidence type="ECO:0000313" key="1">
    <source>
        <dbReference type="EMBL" id="OAE47155.1"/>
    </source>
</evidence>
<evidence type="ECO:0000313" key="2">
    <source>
        <dbReference type="Proteomes" id="UP000077098"/>
    </source>
</evidence>
<organism evidence="1 2">
    <name type="scientific">Agrobacterium tumefaciens</name>
    <dbReference type="NCBI Taxonomy" id="358"/>
    <lineage>
        <taxon>Bacteria</taxon>
        <taxon>Pseudomonadati</taxon>
        <taxon>Pseudomonadota</taxon>
        <taxon>Alphaproteobacteria</taxon>
        <taxon>Hyphomicrobiales</taxon>
        <taxon>Rhizobiaceae</taxon>
        <taxon>Rhizobium/Agrobacterium group</taxon>
        <taxon>Agrobacterium</taxon>
        <taxon>Agrobacterium tumefaciens complex</taxon>
    </lineage>
</organism>
<accession>A0A176XDB5</accession>
<comment type="caution">
    <text evidence="1">The sequence shown here is derived from an EMBL/GenBank/DDBJ whole genome shotgun (WGS) entry which is preliminary data.</text>
</comment>
<gene>
    <name evidence="1" type="ORF">A7J57_14045</name>
</gene>
<sequence>MENPVGPAQILELPLQSRAARDAVRMGNVHIDNALLAALTLALNVLMISERGKASRVNCAAAFRPACLPSGGQASNVPIANRFRSNDDMREILRFYSMPESFGR</sequence>